<dbReference type="InterPro" id="IPR003012">
    <property type="entry name" value="Tet_transcr_reg_TetR"/>
</dbReference>
<dbReference type="GO" id="GO:0046677">
    <property type="term" value="P:response to antibiotic"/>
    <property type="evidence" value="ECO:0007669"/>
    <property type="project" value="InterPro"/>
</dbReference>
<proteinExistence type="predicted"/>
<keyword evidence="2 4" id="KW-0238">DNA-binding</keyword>
<dbReference type="Proteomes" id="UP000094053">
    <property type="component" value="Unassembled WGS sequence"/>
</dbReference>
<dbReference type="GO" id="GO:0000976">
    <property type="term" value="F:transcription cis-regulatory region binding"/>
    <property type="evidence" value="ECO:0007669"/>
    <property type="project" value="TreeGrafter"/>
</dbReference>
<dbReference type="InterPro" id="IPR036271">
    <property type="entry name" value="Tet_transcr_reg_TetR-rel_C_sf"/>
</dbReference>
<dbReference type="InterPro" id="IPR050109">
    <property type="entry name" value="HTH-type_TetR-like_transc_reg"/>
</dbReference>
<dbReference type="PRINTS" id="PR00400">
    <property type="entry name" value="TETREPRESSOR"/>
</dbReference>
<dbReference type="PANTHER" id="PTHR30055">
    <property type="entry name" value="HTH-TYPE TRANSCRIPTIONAL REGULATOR RUTR"/>
    <property type="match status" value="1"/>
</dbReference>
<protein>
    <submittedName>
        <fullName evidence="6">TetR family transcriptional regulator</fullName>
    </submittedName>
</protein>
<comment type="caution">
    <text evidence="6">The sequence shown here is derived from an EMBL/GenBank/DDBJ whole genome shotgun (WGS) entry which is preliminary data.</text>
</comment>
<evidence type="ECO:0000313" key="7">
    <source>
        <dbReference type="Proteomes" id="UP000094053"/>
    </source>
</evidence>
<dbReference type="SUPFAM" id="SSF46689">
    <property type="entry name" value="Homeodomain-like"/>
    <property type="match status" value="1"/>
</dbReference>
<keyword evidence="7" id="KW-1185">Reference proteome</keyword>
<reference evidence="7" key="1">
    <citation type="submission" date="2016-09" db="EMBL/GenBank/DDBJ databases">
        <authorList>
            <person name="Greninger A.L."/>
            <person name="Jerome K.R."/>
            <person name="Mcnair B."/>
            <person name="Wallis C."/>
            <person name="Fang F."/>
        </authorList>
    </citation>
    <scope>NUCLEOTIDE SEQUENCE [LARGE SCALE GENOMIC DNA]</scope>
    <source>
        <strain evidence="7">M6</strain>
    </source>
</reference>
<gene>
    <name evidence="6" type="ORF">BHQ18_02260</name>
</gene>
<dbReference type="PROSITE" id="PS50977">
    <property type="entry name" value="HTH_TETR_2"/>
    <property type="match status" value="1"/>
</dbReference>
<dbReference type="EMBL" id="MIHA01000001">
    <property type="protein sequence ID" value="ODQ92566.1"/>
    <property type="molecule type" value="Genomic_DNA"/>
</dbReference>
<keyword evidence="3" id="KW-0804">Transcription</keyword>
<dbReference type="GO" id="GO:0003700">
    <property type="term" value="F:DNA-binding transcription factor activity"/>
    <property type="evidence" value="ECO:0007669"/>
    <property type="project" value="TreeGrafter"/>
</dbReference>
<accession>A0A1E3RRN0</accession>
<dbReference type="AlphaFoldDB" id="A0A1E3RRN0"/>
<name>A0A1E3RRN0_MYCFV</name>
<evidence type="ECO:0000256" key="1">
    <source>
        <dbReference type="ARBA" id="ARBA00023015"/>
    </source>
</evidence>
<dbReference type="GO" id="GO:0045892">
    <property type="term" value="P:negative regulation of DNA-templated transcription"/>
    <property type="evidence" value="ECO:0007669"/>
    <property type="project" value="InterPro"/>
</dbReference>
<evidence type="ECO:0000259" key="5">
    <source>
        <dbReference type="PROSITE" id="PS50977"/>
    </source>
</evidence>
<evidence type="ECO:0000256" key="2">
    <source>
        <dbReference type="ARBA" id="ARBA00023125"/>
    </source>
</evidence>
<dbReference type="RefSeq" id="WP_069411917.1">
    <property type="nucleotide sequence ID" value="NZ_JACKUL010000020.1"/>
</dbReference>
<evidence type="ECO:0000256" key="3">
    <source>
        <dbReference type="ARBA" id="ARBA00023163"/>
    </source>
</evidence>
<dbReference type="SUPFAM" id="SSF48498">
    <property type="entry name" value="Tetracyclin repressor-like, C-terminal domain"/>
    <property type="match status" value="1"/>
</dbReference>
<dbReference type="STRING" id="1776.BHQ18_02260"/>
<dbReference type="InterPro" id="IPR009057">
    <property type="entry name" value="Homeodomain-like_sf"/>
</dbReference>
<dbReference type="InterPro" id="IPR001647">
    <property type="entry name" value="HTH_TetR"/>
</dbReference>
<feature type="DNA-binding region" description="H-T-H motif" evidence="4">
    <location>
        <begin position="28"/>
        <end position="47"/>
    </location>
</feature>
<dbReference type="Gene3D" id="1.10.357.10">
    <property type="entry name" value="Tetracycline Repressor, domain 2"/>
    <property type="match status" value="1"/>
</dbReference>
<evidence type="ECO:0000256" key="4">
    <source>
        <dbReference type="PROSITE-ProRule" id="PRU00335"/>
    </source>
</evidence>
<feature type="domain" description="HTH tetR-type" evidence="5">
    <location>
        <begin position="5"/>
        <end position="65"/>
    </location>
</feature>
<keyword evidence="1" id="KW-0805">Transcription regulation</keyword>
<sequence>MPEPAVTAEAVFDAAAAMIELDGVDRFTMRGLANRLNVAVTSIYWHVGGRDKLFDGLVDRLLDEMAHLPMTGDTAVDRIASLAHAQRRLLIQRQHLLAIAHSRDTTPKLFLPVQRALAGQLAELGVTGADAALVLRAVEVHVISSAVMQFAAVRGDKHDEEDPSLWTDDWPDRALVEALQSPTDYDAVFTYGLQALLAPLRAGQPDPTDDGGVTA</sequence>
<dbReference type="PANTHER" id="PTHR30055:SF151">
    <property type="entry name" value="TRANSCRIPTIONAL REGULATORY PROTEIN"/>
    <property type="match status" value="1"/>
</dbReference>
<organism evidence="6 7">
    <name type="scientific">Mycolicibacterium flavescens</name>
    <name type="common">Mycobacterium flavescens</name>
    <dbReference type="NCBI Taxonomy" id="1776"/>
    <lineage>
        <taxon>Bacteria</taxon>
        <taxon>Bacillati</taxon>
        <taxon>Actinomycetota</taxon>
        <taxon>Actinomycetes</taxon>
        <taxon>Mycobacteriales</taxon>
        <taxon>Mycobacteriaceae</taxon>
        <taxon>Mycolicibacterium</taxon>
    </lineage>
</organism>
<dbReference type="Pfam" id="PF00440">
    <property type="entry name" value="TetR_N"/>
    <property type="match status" value="1"/>
</dbReference>
<evidence type="ECO:0000313" key="6">
    <source>
        <dbReference type="EMBL" id="ODQ92566.1"/>
    </source>
</evidence>